<dbReference type="InterPro" id="IPR048395">
    <property type="entry name" value="Glyco_hydro_31_C"/>
</dbReference>
<dbReference type="SUPFAM" id="SSF51445">
    <property type="entry name" value="(Trans)glycosidases"/>
    <property type="match status" value="1"/>
</dbReference>
<comment type="similarity">
    <text evidence="1 4">Belongs to the glycosyl hydrolase 31 family.</text>
</comment>
<evidence type="ECO:0000259" key="7">
    <source>
        <dbReference type="Pfam" id="PF21365"/>
    </source>
</evidence>
<dbReference type="PANTHER" id="PTHR43053:SF4">
    <property type="entry name" value="MYOGENESIS-REGULATING GLYCOSIDASE"/>
    <property type="match status" value="1"/>
</dbReference>
<keyword evidence="5" id="KW-0732">Signal</keyword>
<gene>
    <name evidence="8" type="ORF">KALB_1797</name>
</gene>
<dbReference type="EMBL" id="CP007155">
    <property type="protein sequence ID" value="AHH95168.1"/>
    <property type="molecule type" value="Genomic_DNA"/>
</dbReference>
<dbReference type="Gene3D" id="2.60.40.1760">
    <property type="entry name" value="glycosyl hydrolase (family 31)"/>
    <property type="match status" value="1"/>
</dbReference>
<dbReference type="Pfam" id="PF01055">
    <property type="entry name" value="Glyco_hydro_31_2nd"/>
    <property type="match status" value="1"/>
</dbReference>
<evidence type="ECO:0000313" key="9">
    <source>
        <dbReference type="Proteomes" id="UP000019225"/>
    </source>
</evidence>
<dbReference type="KEGG" id="kal:KALB_1797"/>
<dbReference type="PROSITE" id="PS51257">
    <property type="entry name" value="PROKAR_LIPOPROTEIN"/>
    <property type="match status" value="1"/>
</dbReference>
<dbReference type="Pfam" id="PF21365">
    <property type="entry name" value="Glyco_hydro_31_3rd"/>
    <property type="match status" value="1"/>
</dbReference>
<protein>
    <submittedName>
        <fullName evidence="8">Glycosyl hydrolase, family 31</fullName>
    </submittedName>
</protein>
<accession>W5W1Z1</accession>
<evidence type="ECO:0000256" key="3">
    <source>
        <dbReference type="ARBA" id="ARBA00023295"/>
    </source>
</evidence>
<evidence type="ECO:0000256" key="2">
    <source>
        <dbReference type="ARBA" id="ARBA00022801"/>
    </source>
</evidence>
<dbReference type="eggNOG" id="COG1501">
    <property type="taxonomic scope" value="Bacteria"/>
</dbReference>
<feature type="chain" id="PRO_5039646510" evidence="5">
    <location>
        <begin position="32"/>
        <end position="652"/>
    </location>
</feature>
<sequence length="652" mass="70974">MVSTMGRTISLAVALATAVASCLGLAPVAAASGLSVDRSGYRLDIDRAPFRLTVRHGGQVVLRTASPAIDFDGGTVTNVRSSHYSAGNLVLSLGTTDPARTVQLTIGPGEHRLSLAAQVRPPSAGRLGVHYDLASGGHWYGQGETTRGAQDPIAFQPWPLETGQPLDPAFGPAEYYMTEPFWFTSRGSGLYLLGNGVKDVSLGNRHPGVFDLTELAGGELSATILVRDTAREVFQDYVGIAGKPEKSDAPDYQYREPVWNSWAQFYTAVTQQGFLDWARGIHDAGIPAHTFSLDDGWSAHYGDFTFNAKFPDPHGMVDQVHRLGARFGLWVSLWANPDSANYALAASRGWLLKSKADPAKPCTVQWWNGAAGIVDLANPEANAWYQGQLHQLMTDYGVDGFKFDTRFFDESCAPYRPDLSMADYQRLGAQMADGYDLQGVGIRSHWTGAQRNGFVVREIDKEANFAALGVAVRQLLALSTVGYPFVTSDMIGGSDGQHPDRQVLIRWAQAAAATPLMYASTSPVGFDAQTVQYYRDAVRLHERLTPYILRQRDRALATGEPIMKPLFFEDPQDQAAYTITDEWLLGDGLLVAPVLTEGTSRDVHLGHGAWFDVANHRVVRGDLHDYHAGPGTLPLFVRMGTGDTDSLLAALL</sequence>
<dbReference type="AlphaFoldDB" id="W5W1Z1"/>
<dbReference type="STRING" id="1449976.KALB_1797"/>
<dbReference type="InterPro" id="IPR017853">
    <property type="entry name" value="GH"/>
</dbReference>
<dbReference type="Gene3D" id="3.20.20.80">
    <property type="entry name" value="Glycosidases"/>
    <property type="match status" value="1"/>
</dbReference>
<dbReference type="InterPro" id="IPR013780">
    <property type="entry name" value="Glyco_hydro_b"/>
</dbReference>
<proteinExistence type="inferred from homology"/>
<dbReference type="InterPro" id="IPR050985">
    <property type="entry name" value="Alpha-glycosidase_related"/>
</dbReference>
<evidence type="ECO:0000313" key="8">
    <source>
        <dbReference type="EMBL" id="AHH95168.1"/>
    </source>
</evidence>
<dbReference type="Proteomes" id="UP000019225">
    <property type="component" value="Chromosome"/>
</dbReference>
<feature type="domain" description="Glycoside hydrolase family 31 TIM barrel" evidence="6">
    <location>
        <begin position="266"/>
        <end position="549"/>
    </location>
</feature>
<reference evidence="8 9" key="1">
    <citation type="journal article" date="2014" name="BMC Genomics">
        <title>Complete genome sequence of producer of the glycopeptide antibiotic Aculeximycin Kutzneria albida DSM 43870T, a representative of minor genus of Pseudonocardiaceae.</title>
        <authorList>
            <person name="Rebets Y."/>
            <person name="Tokovenko B."/>
            <person name="Lushchyk I."/>
            <person name="Ruckert C."/>
            <person name="Zaburannyi N."/>
            <person name="Bechthold A."/>
            <person name="Kalinowski J."/>
            <person name="Luzhetskyy A."/>
        </authorList>
    </citation>
    <scope>NUCLEOTIDE SEQUENCE [LARGE SCALE GENOMIC DNA]</scope>
    <source>
        <strain evidence="8">DSM 43870</strain>
    </source>
</reference>
<evidence type="ECO:0000256" key="4">
    <source>
        <dbReference type="RuleBase" id="RU361185"/>
    </source>
</evidence>
<dbReference type="Gene3D" id="2.60.40.1180">
    <property type="entry name" value="Golgi alpha-mannosidase II"/>
    <property type="match status" value="1"/>
</dbReference>
<dbReference type="HOGENOM" id="CLU_012343_0_0_11"/>
<name>W5W1Z1_9PSEU</name>
<dbReference type="GO" id="GO:0005975">
    <property type="term" value="P:carbohydrate metabolic process"/>
    <property type="evidence" value="ECO:0007669"/>
    <property type="project" value="InterPro"/>
</dbReference>
<feature type="domain" description="Glycosyl hydrolase family 31 C-terminal" evidence="7">
    <location>
        <begin position="559"/>
        <end position="641"/>
    </location>
</feature>
<feature type="signal peptide" evidence="5">
    <location>
        <begin position="1"/>
        <end position="31"/>
    </location>
</feature>
<dbReference type="InterPro" id="IPR000322">
    <property type="entry name" value="Glyco_hydro_31_TIM"/>
</dbReference>
<dbReference type="GO" id="GO:0004553">
    <property type="term" value="F:hydrolase activity, hydrolyzing O-glycosyl compounds"/>
    <property type="evidence" value="ECO:0007669"/>
    <property type="project" value="InterPro"/>
</dbReference>
<dbReference type="CDD" id="cd06592">
    <property type="entry name" value="GH31_NET37"/>
    <property type="match status" value="1"/>
</dbReference>
<dbReference type="SUPFAM" id="SSF51011">
    <property type="entry name" value="Glycosyl hydrolase domain"/>
    <property type="match status" value="1"/>
</dbReference>
<dbReference type="PANTHER" id="PTHR43053">
    <property type="entry name" value="GLYCOSIDASE FAMILY 31"/>
    <property type="match status" value="1"/>
</dbReference>
<evidence type="ECO:0000259" key="6">
    <source>
        <dbReference type="Pfam" id="PF01055"/>
    </source>
</evidence>
<keyword evidence="2 4" id="KW-0378">Hydrolase</keyword>
<organism evidence="8 9">
    <name type="scientific">Kutzneria albida DSM 43870</name>
    <dbReference type="NCBI Taxonomy" id="1449976"/>
    <lineage>
        <taxon>Bacteria</taxon>
        <taxon>Bacillati</taxon>
        <taxon>Actinomycetota</taxon>
        <taxon>Actinomycetes</taxon>
        <taxon>Pseudonocardiales</taxon>
        <taxon>Pseudonocardiaceae</taxon>
        <taxon>Kutzneria</taxon>
    </lineage>
</organism>
<keyword evidence="9" id="KW-1185">Reference proteome</keyword>
<evidence type="ECO:0000256" key="5">
    <source>
        <dbReference type="SAM" id="SignalP"/>
    </source>
</evidence>
<evidence type="ECO:0000256" key="1">
    <source>
        <dbReference type="ARBA" id="ARBA00007806"/>
    </source>
</evidence>
<keyword evidence="3 4" id="KW-0326">Glycosidase</keyword>